<dbReference type="InterPro" id="IPR017937">
    <property type="entry name" value="Thioredoxin_CS"/>
</dbReference>
<dbReference type="GO" id="GO:0005829">
    <property type="term" value="C:cytosol"/>
    <property type="evidence" value="ECO:0007669"/>
    <property type="project" value="TreeGrafter"/>
</dbReference>
<feature type="disulfide bond" description="Redox-active" evidence="8">
    <location>
        <begin position="12"/>
        <end position="15"/>
    </location>
</feature>
<proteinExistence type="inferred from homology"/>
<protein>
    <recommendedName>
        <fullName evidence="6">Thioredoxin</fullName>
    </recommendedName>
</protein>
<name>A0A0G0YKU5_UNCKA</name>
<accession>A0A0G0YKU5</accession>
<organism evidence="10 11">
    <name type="scientific">candidate division WWE3 bacterium GW2011_GWF1_42_14</name>
    <dbReference type="NCBI Taxonomy" id="1619138"/>
    <lineage>
        <taxon>Bacteria</taxon>
        <taxon>Katanobacteria</taxon>
    </lineage>
</organism>
<evidence type="ECO:0000256" key="4">
    <source>
        <dbReference type="ARBA" id="ARBA00023157"/>
    </source>
</evidence>
<feature type="site" description="Contributes to redox potential value" evidence="7">
    <location>
        <position position="13"/>
    </location>
</feature>
<feature type="active site" description="Nucleophile" evidence="7">
    <location>
        <position position="12"/>
    </location>
</feature>
<evidence type="ECO:0000256" key="2">
    <source>
        <dbReference type="ARBA" id="ARBA00022448"/>
    </source>
</evidence>
<dbReference type="PROSITE" id="PS00194">
    <property type="entry name" value="THIOREDOXIN_1"/>
    <property type="match status" value="1"/>
</dbReference>
<dbReference type="NCBIfam" id="TIGR01068">
    <property type="entry name" value="thioredoxin"/>
    <property type="match status" value="1"/>
</dbReference>
<keyword evidence="3" id="KW-0249">Electron transport</keyword>
<dbReference type="EMBL" id="LCCU01000014">
    <property type="protein sequence ID" value="KKS37412.1"/>
    <property type="molecule type" value="Genomic_DNA"/>
</dbReference>
<evidence type="ECO:0000256" key="3">
    <source>
        <dbReference type="ARBA" id="ARBA00022982"/>
    </source>
</evidence>
<gene>
    <name evidence="10" type="ORF">UV00_C0014G0013</name>
</gene>
<reference evidence="10 11" key="1">
    <citation type="journal article" date="2015" name="Nature">
        <title>rRNA introns, odd ribosomes, and small enigmatic genomes across a large radiation of phyla.</title>
        <authorList>
            <person name="Brown C.T."/>
            <person name="Hug L.A."/>
            <person name="Thomas B.C."/>
            <person name="Sharon I."/>
            <person name="Castelle C.J."/>
            <person name="Singh A."/>
            <person name="Wilkins M.J."/>
            <person name="Williams K.H."/>
            <person name="Banfield J.F."/>
        </authorList>
    </citation>
    <scope>NUCLEOTIDE SEQUENCE [LARGE SCALE GENOMIC DNA]</scope>
</reference>
<evidence type="ECO:0000256" key="1">
    <source>
        <dbReference type="ARBA" id="ARBA00008987"/>
    </source>
</evidence>
<dbReference type="InterPro" id="IPR036249">
    <property type="entry name" value="Thioredoxin-like_sf"/>
</dbReference>
<dbReference type="PANTHER" id="PTHR45663:SF11">
    <property type="entry name" value="GEO12009P1"/>
    <property type="match status" value="1"/>
</dbReference>
<dbReference type="SUPFAM" id="SSF52833">
    <property type="entry name" value="Thioredoxin-like"/>
    <property type="match status" value="1"/>
</dbReference>
<dbReference type="CDD" id="cd02947">
    <property type="entry name" value="TRX_family"/>
    <property type="match status" value="1"/>
</dbReference>
<evidence type="ECO:0000256" key="6">
    <source>
        <dbReference type="NCBIfam" id="TIGR01068"/>
    </source>
</evidence>
<dbReference type="Pfam" id="PF00085">
    <property type="entry name" value="Thioredoxin"/>
    <property type="match status" value="1"/>
</dbReference>
<evidence type="ECO:0000256" key="8">
    <source>
        <dbReference type="PIRSR" id="PIRSR000077-4"/>
    </source>
</evidence>
<dbReference type="GO" id="GO:0015035">
    <property type="term" value="F:protein-disulfide reductase activity"/>
    <property type="evidence" value="ECO:0007669"/>
    <property type="project" value="UniProtKB-UniRule"/>
</dbReference>
<dbReference type="PROSITE" id="PS51352">
    <property type="entry name" value="THIOREDOXIN_2"/>
    <property type="match status" value="1"/>
</dbReference>
<keyword evidence="5 8" id="KW-0676">Redox-active center</keyword>
<dbReference type="Gene3D" id="3.40.30.10">
    <property type="entry name" value="Glutaredoxin"/>
    <property type="match status" value="1"/>
</dbReference>
<evidence type="ECO:0000313" key="11">
    <source>
        <dbReference type="Proteomes" id="UP000033847"/>
    </source>
</evidence>
<dbReference type="GO" id="GO:0045454">
    <property type="term" value="P:cell redox homeostasis"/>
    <property type="evidence" value="ECO:0007669"/>
    <property type="project" value="TreeGrafter"/>
</dbReference>
<evidence type="ECO:0000313" key="10">
    <source>
        <dbReference type="EMBL" id="KKS37412.1"/>
    </source>
</evidence>
<evidence type="ECO:0000256" key="5">
    <source>
        <dbReference type="ARBA" id="ARBA00023284"/>
    </source>
</evidence>
<evidence type="ECO:0000259" key="9">
    <source>
        <dbReference type="PROSITE" id="PS51352"/>
    </source>
</evidence>
<dbReference type="PIRSF" id="PIRSF000077">
    <property type="entry name" value="Thioredoxin"/>
    <property type="match status" value="1"/>
</dbReference>
<dbReference type="PATRIC" id="fig|1619138.3.peg.645"/>
<dbReference type="InterPro" id="IPR013766">
    <property type="entry name" value="Thioredoxin_domain"/>
</dbReference>
<feature type="site" description="Deprotonates C-terminal active site Cys" evidence="7">
    <location>
        <position position="6"/>
    </location>
</feature>
<keyword evidence="4 8" id="KW-1015">Disulfide bond</keyword>
<feature type="active site" description="Nucleophile" evidence="7">
    <location>
        <position position="15"/>
    </location>
</feature>
<comment type="caution">
    <text evidence="10">The sequence shown here is derived from an EMBL/GenBank/DDBJ whole genome shotgun (WGS) entry which is preliminary data.</text>
</comment>
<sequence>MVQLLDFYADWCGPCKIMAPVLEEIEKELGKKLEVKRVDVEADGAMAQEFGIFSIPTFVIMKEGKEADRKEGAMPKEMLRSWINSHL</sequence>
<dbReference type="PANTHER" id="PTHR45663">
    <property type="entry name" value="GEO12009P1"/>
    <property type="match status" value="1"/>
</dbReference>
<dbReference type="InterPro" id="IPR005746">
    <property type="entry name" value="Thioredoxin"/>
</dbReference>
<feature type="domain" description="Thioredoxin" evidence="9">
    <location>
        <begin position="1"/>
        <end position="87"/>
    </location>
</feature>
<dbReference type="PRINTS" id="PR00421">
    <property type="entry name" value="THIOREDOXIN"/>
</dbReference>
<feature type="site" description="Contributes to redox potential value" evidence="7">
    <location>
        <position position="14"/>
    </location>
</feature>
<dbReference type="Proteomes" id="UP000033847">
    <property type="component" value="Unassembled WGS sequence"/>
</dbReference>
<keyword evidence="2" id="KW-0813">Transport</keyword>
<dbReference type="AlphaFoldDB" id="A0A0G0YKU5"/>
<comment type="similarity">
    <text evidence="1">Belongs to the thioredoxin family.</text>
</comment>
<evidence type="ECO:0000256" key="7">
    <source>
        <dbReference type="PIRSR" id="PIRSR000077-1"/>
    </source>
</evidence>